<feature type="domain" description="Gram-positive cocci surface proteins LPxTG" evidence="7">
    <location>
        <begin position="535"/>
        <end position="571"/>
    </location>
</feature>
<evidence type="ECO:0000256" key="6">
    <source>
        <dbReference type="SAM" id="Phobius"/>
    </source>
</evidence>
<sequence length="571" mass="60723">MTGASATTDTADRWAVTGTDLGVMWDNGSGEVLTALGDTFGEWGGPGGGGGDWRSNALLRSVDSDLSDGMSFDSAVEDRPGHAGELIPSKKISGDEMTTIPTAGIAVGDRQYMAFMSVKEWGPAGQWWTNFSRIAYSDDNGETWSSTDGPTWTNTATASQWDDPDGPQHPFQMVAFEKRDGYVYMFGTPNGRLGAVHVARVEEGAMLDKSAWRYWDGSDWSAGDGTAAEAIVPPMNSELSVQFNEHTGKWLMVTLDGKADGTMLLRTADSPEGPWTEGEGIANSFDYPGLYGGYIHPWSSGSDLYIALSQWDPYNVFLIRVQLDEEGGLVNPNLLRDPSFERNATMTAPWGCNGNCGIDTNHAWSYAGSRQAWMRGTTGALDVHQPVDVSPNTDYVFSGFVVTGGVDAQGFFGVREVGPGAATLAVKEFTAVVPYERFEIEFNSGVSTRLEVFVGTVLNGDRWVQIDDLALVRSDPTGTTDPTDPTEPTDPMDPIEPVDPADPDPTDPGSPTDPDGPGSPDSAPDVGGDSGADALATTGSDAGALIAPIAIGFALIVAGSLALLLRRKRVS</sequence>
<keyword evidence="1" id="KW-0134">Cell wall</keyword>
<feature type="transmembrane region" description="Helical" evidence="6">
    <location>
        <begin position="545"/>
        <end position="565"/>
    </location>
</feature>
<evidence type="ECO:0000256" key="4">
    <source>
        <dbReference type="ARBA" id="ARBA00023088"/>
    </source>
</evidence>
<keyword evidence="9" id="KW-1185">Reference proteome</keyword>
<dbReference type="AlphaFoldDB" id="A0A7W9FAR8"/>
<reference evidence="8 9" key="1">
    <citation type="submission" date="2020-08" db="EMBL/GenBank/DDBJ databases">
        <title>Sequencing the genomes of 1000 actinobacteria strains.</title>
        <authorList>
            <person name="Klenk H.-P."/>
        </authorList>
    </citation>
    <scope>NUCLEOTIDE SEQUENCE [LARGE SCALE GENOMIC DNA]</scope>
    <source>
        <strain evidence="8 9">DSM 24823</strain>
    </source>
</reference>
<gene>
    <name evidence="8" type="ORF">HD600_001023</name>
</gene>
<dbReference type="InterPro" id="IPR019931">
    <property type="entry name" value="LPXTG_anchor"/>
</dbReference>
<keyword evidence="6" id="KW-0472">Membrane</keyword>
<evidence type="ECO:0000256" key="1">
    <source>
        <dbReference type="ARBA" id="ARBA00022512"/>
    </source>
</evidence>
<dbReference type="CDD" id="cd15482">
    <property type="entry name" value="Sialidase_non-viral"/>
    <property type="match status" value="1"/>
</dbReference>
<dbReference type="RefSeq" id="WP_277816225.1">
    <property type="nucleotide sequence ID" value="NZ_JACHMU010000001.1"/>
</dbReference>
<evidence type="ECO:0000256" key="3">
    <source>
        <dbReference type="ARBA" id="ARBA00022729"/>
    </source>
</evidence>
<dbReference type="Gene3D" id="2.60.120.260">
    <property type="entry name" value="Galactose-binding domain-like"/>
    <property type="match status" value="1"/>
</dbReference>
<organism evidence="8 9">
    <name type="scientific">Microbacterium ginsengiterrae</name>
    <dbReference type="NCBI Taxonomy" id="546115"/>
    <lineage>
        <taxon>Bacteria</taxon>
        <taxon>Bacillati</taxon>
        <taxon>Actinomycetota</taxon>
        <taxon>Actinomycetes</taxon>
        <taxon>Micrococcales</taxon>
        <taxon>Microbacteriaceae</taxon>
        <taxon>Microbacterium</taxon>
    </lineage>
</organism>
<feature type="region of interest" description="Disordered" evidence="5">
    <location>
        <begin position="473"/>
        <end position="535"/>
    </location>
</feature>
<comment type="caution">
    <text evidence="8">The sequence shown here is derived from an EMBL/GenBank/DDBJ whole genome shotgun (WGS) entry which is preliminary data.</text>
</comment>
<evidence type="ECO:0000313" key="9">
    <source>
        <dbReference type="Proteomes" id="UP000517712"/>
    </source>
</evidence>
<evidence type="ECO:0000259" key="7">
    <source>
        <dbReference type="PROSITE" id="PS50847"/>
    </source>
</evidence>
<dbReference type="PROSITE" id="PS50847">
    <property type="entry name" value="GRAM_POS_ANCHORING"/>
    <property type="match status" value="1"/>
</dbReference>
<keyword evidence="2" id="KW-0964">Secreted</keyword>
<name>A0A7W9FAR8_9MICO</name>
<evidence type="ECO:0000313" key="8">
    <source>
        <dbReference type="EMBL" id="MBB5742526.1"/>
    </source>
</evidence>
<keyword evidence="6" id="KW-1133">Transmembrane helix</keyword>
<keyword evidence="3" id="KW-0732">Signal</keyword>
<dbReference type="InterPro" id="IPR025442">
    <property type="entry name" value="DUF4185"/>
</dbReference>
<evidence type="ECO:0000256" key="5">
    <source>
        <dbReference type="SAM" id="MobiDB-lite"/>
    </source>
</evidence>
<protein>
    <recommendedName>
        <fullName evidence="7">Gram-positive cocci surface proteins LPxTG domain-containing protein</fullName>
    </recommendedName>
</protein>
<evidence type="ECO:0000256" key="2">
    <source>
        <dbReference type="ARBA" id="ARBA00022525"/>
    </source>
</evidence>
<feature type="compositionally biased region" description="Low complexity" evidence="5">
    <location>
        <begin position="507"/>
        <end position="534"/>
    </location>
</feature>
<feature type="region of interest" description="Disordered" evidence="5">
    <location>
        <begin position="74"/>
        <end position="95"/>
    </location>
</feature>
<dbReference type="Proteomes" id="UP000517712">
    <property type="component" value="Unassembled WGS sequence"/>
</dbReference>
<keyword evidence="6" id="KW-0812">Transmembrane</keyword>
<dbReference type="Pfam" id="PF13810">
    <property type="entry name" value="DUF4185"/>
    <property type="match status" value="1"/>
</dbReference>
<dbReference type="EMBL" id="JACHMU010000001">
    <property type="protein sequence ID" value="MBB5742526.1"/>
    <property type="molecule type" value="Genomic_DNA"/>
</dbReference>
<proteinExistence type="predicted"/>
<keyword evidence="4" id="KW-0572">Peptidoglycan-anchor</keyword>
<accession>A0A7W9FAR8</accession>